<evidence type="ECO:0000313" key="1">
    <source>
        <dbReference type="EMBL" id="MDN3568636.1"/>
    </source>
</evidence>
<organism evidence="1 2">
    <name type="scientific">Paeniroseomonas aquatica</name>
    <dbReference type="NCBI Taxonomy" id="373043"/>
    <lineage>
        <taxon>Bacteria</taxon>
        <taxon>Pseudomonadati</taxon>
        <taxon>Pseudomonadota</taxon>
        <taxon>Alphaproteobacteria</taxon>
        <taxon>Acetobacterales</taxon>
        <taxon>Acetobacteraceae</taxon>
        <taxon>Paeniroseomonas</taxon>
    </lineage>
</organism>
<comment type="caution">
    <text evidence="1">The sequence shown here is derived from an EMBL/GenBank/DDBJ whole genome shotgun (WGS) entry which is preliminary data.</text>
</comment>
<reference evidence="2" key="1">
    <citation type="journal article" date="2019" name="Int. J. Syst. Evol. Microbiol.">
        <title>The Global Catalogue of Microorganisms (GCM) 10K type strain sequencing project: providing services to taxonomists for standard genome sequencing and annotation.</title>
        <authorList>
            <consortium name="The Broad Institute Genomics Platform"/>
            <consortium name="The Broad Institute Genome Sequencing Center for Infectious Disease"/>
            <person name="Wu L."/>
            <person name="Ma J."/>
        </authorList>
    </citation>
    <scope>NUCLEOTIDE SEQUENCE [LARGE SCALE GENOMIC DNA]</scope>
    <source>
        <strain evidence="2">CECT 7131</strain>
    </source>
</reference>
<evidence type="ECO:0000313" key="2">
    <source>
        <dbReference type="Proteomes" id="UP001529369"/>
    </source>
</evidence>
<dbReference type="Proteomes" id="UP001529369">
    <property type="component" value="Unassembled WGS sequence"/>
</dbReference>
<gene>
    <name evidence="1" type="ORF">QWZ14_30040</name>
</gene>
<keyword evidence="2" id="KW-1185">Reference proteome</keyword>
<proteinExistence type="predicted"/>
<name>A0ABT8AGQ5_9PROT</name>
<sequence length="79" mass="8421">MSVFLVTPVRESLADPAWALSWHIGPVEVAAGSTEEARRCAAGRYTMAMSPNAQTAGGRSPWLERDLVTVELIPAGRGP</sequence>
<dbReference type="EMBL" id="JAUFPN010000298">
    <property type="protein sequence ID" value="MDN3568636.1"/>
    <property type="molecule type" value="Genomic_DNA"/>
</dbReference>
<accession>A0ABT8AGQ5</accession>
<dbReference type="RefSeq" id="WP_290320741.1">
    <property type="nucleotide sequence ID" value="NZ_JAUFPN010000298.1"/>
</dbReference>
<protein>
    <submittedName>
        <fullName evidence="1">Uncharacterized protein</fullName>
    </submittedName>
</protein>